<dbReference type="Gene3D" id="2.170.270.10">
    <property type="entry name" value="SET domain"/>
    <property type="match status" value="1"/>
</dbReference>
<reference evidence="1" key="1">
    <citation type="submission" date="2017-01" db="EMBL/GenBank/DDBJ databases">
        <title>A deep insight into the sialotranscriptome of adult male and female Cluex tarsalis mosquitoes.</title>
        <authorList>
            <person name="Ribeiro J.M."/>
            <person name="Moreira F."/>
            <person name="Bernard K.A."/>
            <person name="Calvo E."/>
        </authorList>
    </citation>
    <scope>NUCLEOTIDE SEQUENCE</scope>
    <source>
        <strain evidence="1">Kern County</strain>
        <tissue evidence="1">Salivary glands</tissue>
    </source>
</reference>
<dbReference type="GO" id="GO:0008168">
    <property type="term" value="F:methyltransferase activity"/>
    <property type="evidence" value="ECO:0007669"/>
    <property type="project" value="UniProtKB-KW"/>
</dbReference>
<dbReference type="Gene3D" id="1.10.220.160">
    <property type="match status" value="1"/>
</dbReference>
<dbReference type="InterPro" id="IPR053010">
    <property type="entry name" value="SET_SmydA-8"/>
</dbReference>
<keyword evidence="1" id="KW-0489">Methyltransferase</keyword>
<dbReference type="PANTHER" id="PTHR46455">
    <property type="entry name" value="SET AND MYND DOMAIN CONTAINING, ARTHROPOD-SPECIFIC, MEMBER 4, ISOFORM A"/>
    <property type="match status" value="1"/>
</dbReference>
<proteinExistence type="predicted"/>
<protein>
    <submittedName>
        <fullName evidence="1">Putative histone tail methylase</fullName>
    </submittedName>
</protein>
<dbReference type="SUPFAM" id="SSF82199">
    <property type="entry name" value="SET domain"/>
    <property type="match status" value="1"/>
</dbReference>
<sequence length="498" mass="55764">MSGETFKVLECPELGRYGVAAKNLKAGDELFEEKPFAIGPKSDSPPLCLECCVPVDGSAFGPKCPQCGWPLCEECVGKVVYHKAECDLFVKHKVKFQNVEDSTAGCVQLDCITPLRVLLAKEVDPERWNAEISVMEDHRAERAGSACWNADQKNVVEFLRDKCGLKDRCSEDLIQQVIGILDVNAFEAQTSSGYAVRGLYPKLAIMAHSCVPNVVHSIHPSKDYRLTARTAIDVEEGSKLYTTYTYTLSGTLVRQAALKSTKYFTCQCKRCLDPTELGTHFSSLKCQKCDNGVIVSSKPTDEEAEWHCTHCEYKLKGAAMAKAIQVMQAEIDELAYMEYGPERLEKFEQVFKKYRSVLHPLHFIMTSIRNSLIELYGRIPGYMMQELPDILLERKIELCKDILRVLDVFEPGKSRSRAMLLYELHAPIVVMAQSEYAAGTLDGEPLKNRLKEAIALLEESSEILKWEDPTTPEGILANVAKTSLVQLRQSMEIANLGK</sequence>
<dbReference type="EMBL" id="GFDL01004591">
    <property type="protein sequence ID" value="JAV30454.1"/>
    <property type="molecule type" value="Transcribed_RNA"/>
</dbReference>
<name>A0A1Q3FS85_CULTA</name>
<organism evidence="1">
    <name type="scientific">Culex tarsalis</name>
    <name type="common">Encephalitis mosquito</name>
    <dbReference type="NCBI Taxonomy" id="7177"/>
    <lineage>
        <taxon>Eukaryota</taxon>
        <taxon>Metazoa</taxon>
        <taxon>Ecdysozoa</taxon>
        <taxon>Arthropoda</taxon>
        <taxon>Hexapoda</taxon>
        <taxon>Insecta</taxon>
        <taxon>Pterygota</taxon>
        <taxon>Neoptera</taxon>
        <taxon>Endopterygota</taxon>
        <taxon>Diptera</taxon>
        <taxon>Nematocera</taxon>
        <taxon>Culicoidea</taxon>
        <taxon>Culicidae</taxon>
        <taxon>Culicinae</taxon>
        <taxon>Culicini</taxon>
        <taxon>Culex</taxon>
        <taxon>Culex</taxon>
    </lineage>
</organism>
<dbReference type="Gene3D" id="6.10.140.2220">
    <property type="match status" value="1"/>
</dbReference>
<keyword evidence="1" id="KW-0808">Transferase</keyword>
<dbReference type="PANTHER" id="PTHR46455:SF7">
    <property type="entry name" value="RE12806P"/>
    <property type="match status" value="1"/>
</dbReference>
<dbReference type="AlphaFoldDB" id="A0A1Q3FS85"/>
<dbReference type="GO" id="GO:0032259">
    <property type="term" value="P:methylation"/>
    <property type="evidence" value="ECO:0007669"/>
    <property type="project" value="UniProtKB-KW"/>
</dbReference>
<evidence type="ECO:0000313" key="1">
    <source>
        <dbReference type="EMBL" id="JAV30454.1"/>
    </source>
</evidence>
<accession>A0A1Q3FS85</accession>
<dbReference type="CDD" id="cd20071">
    <property type="entry name" value="SET_SMYD"/>
    <property type="match status" value="1"/>
</dbReference>
<dbReference type="InterPro" id="IPR046341">
    <property type="entry name" value="SET_dom_sf"/>
</dbReference>